<feature type="coiled-coil region" evidence="1">
    <location>
        <begin position="339"/>
        <end position="448"/>
    </location>
</feature>
<evidence type="ECO:0000313" key="4">
    <source>
        <dbReference type="EMBL" id="KAK6940847.1"/>
    </source>
</evidence>
<feature type="region of interest" description="Disordered" evidence="2">
    <location>
        <begin position="508"/>
        <end position="587"/>
    </location>
</feature>
<keyword evidence="1" id="KW-0175">Coiled coil</keyword>
<dbReference type="PANTHER" id="PTHR48459:SF1">
    <property type="entry name" value="CUE DOMAIN-CONTAINING PROTEIN"/>
    <property type="match status" value="1"/>
</dbReference>
<evidence type="ECO:0000256" key="1">
    <source>
        <dbReference type="SAM" id="Coils"/>
    </source>
</evidence>
<dbReference type="AlphaFoldDB" id="A0AAN8ZKE8"/>
<evidence type="ECO:0000256" key="2">
    <source>
        <dbReference type="SAM" id="MobiDB-lite"/>
    </source>
</evidence>
<feature type="compositionally biased region" description="Basic and acidic residues" evidence="2">
    <location>
        <begin position="559"/>
        <end position="572"/>
    </location>
</feature>
<gene>
    <name evidence="4" type="ORF">RJ641_030378</name>
</gene>
<dbReference type="InterPro" id="IPR003892">
    <property type="entry name" value="CUE"/>
</dbReference>
<dbReference type="Proteomes" id="UP001370490">
    <property type="component" value="Unassembled WGS sequence"/>
</dbReference>
<sequence length="587" mass="65809">MGFNSVYQALQEVFPQVDARILKAVAIEHSKDVDAAVEIVLLEVLPNIPNKSMKQISLPENQRLVDLMTGGVAHEEQSNLSEGKQLREEAIRSSRTVVGSAPAMIDSVIFEEKYQERDIVVEDQVPPVAAVNENNKDNSFDGYLDCESHGFRTNSSEFAATVYGDTHQEKLCLDCSGADIGNGLQEIRADAEVLLVDSTTVEVGGGLVQLESDVQEPTYNASDNAFHSAIDLSNLEPGFRKRDLHRGFYSFSEKDLLVTRNHGAEYESNLNDIVSQSGQICRIDLLEDIIEEAKNNKRTLFSAMDLVINMMKEVELQEESVKLAKEAAAKGDLHMLARVEELKQMLKRAREANGMHRGEVYGEKAILATEVKELQSRLINLSEERDKSLTILEEMREKLEERLAAAEEERNAAKRQMLVKEEDVRIEIAEHELLMDRMAQESRMLQREAQENSKLREFLIDRGRVVDILQGEISVICQDVKLLKEKFDERVPLSKSLSSSQTSCILASSSSSSKGVASDRFPQQTNSLDSPKKINSTSSLESLSPRFGAVESTSPRFTPEGKRNEKDSKELSDDGWDMFDNYPELSR</sequence>
<dbReference type="SUPFAM" id="SSF46934">
    <property type="entry name" value="UBA-like"/>
    <property type="match status" value="1"/>
</dbReference>
<keyword evidence="5" id="KW-1185">Reference proteome</keyword>
<name>A0AAN8ZKE8_9MAGN</name>
<accession>A0AAN8ZKE8</accession>
<comment type="caution">
    <text evidence="4">The sequence shown here is derived from an EMBL/GenBank/DDBJ whole genome shotgun (WGS) entry which is preliminary data.</text>
</comment>
<evidence type="ECO:0000313" key="5">
    <source>
        <dbReference type="Proteomes" id="UP001370490"/>
    </source>
</evidence>
<dbReference type="CDD" id="cd14279">
    <property type="entry name" value="CUE"/>
    <property type="match status" value="1"/>
</dbReference>
<dbReference type="PANTHER" id="PTHR48459">
    <property type="entry name" value="CUE DOMAIN-CONTAINING PROTEIN"/>
    <property type="match status" value="1"/>
</dbReference>
<organism evidence="4 5">
    <name type="scientific">Dillenia turbinata</name>
    <dbReference type="NCBI Taxonomy" id="194707"/>
    <lineage>
        <taxon>Eukaryota</taxon>
        <taxon>Viridiplantae</taxon>
        <taxon>Streptophyta</taxon>
        <taxon>Embryophyta</taxon>
        <taxon>Tracheophyta</taxon>
        <taxon>Spermatophyta</taxon>
        <taxon>Magnoliopsida</taxon>
        <taxon>eudicotyledons</taxon>
        <taxon>Gunneridae</taxon>
        <taxon>Pentapetalae</taxon>
        <taxon>Dilleniales</taxon>
        <taxon>Dilleniaceae</taxon>
        <taxon>Dillenia</taxon>
    </lineage>
</organism>
<feature type="domain" description="CUE" evidence="3">
    <location>
        <begin position="2"/>
        <end position="44"/>
    </location>
</feature>
<dbReference type="InterPro" id="IPR009060">
    <property type="entry name" value="UBA-like_sf"/>
</dbReference>
<dbReference type="GO" id="GO:0043130">
    <property type="term" value="F:ubiquitin binding"/>
    <property type="evidence" value="ECO:0007669"/>
    <property type="project" value="InterPro"/>
</dbReference>
<dbReference type="EMBL" id="JBAMMX010000005">
    <property type="protein sequence ID" value="KAK6940847.1"/>
    <property type="molecule type" value="Genomic_DNA"/>
</dbReference>
<feature type="compositionally biased region" description="Polar residues" evidence="2">
    <location>
        <begin position="521"/>
        <end position="542"/>
    </location>
</feature>
<dbReference type="PROSITE" id="PS51140">
    <property type="entry name" value="CUE"/>
    <property type="match status" value="1"/>
</dbReference>
<evidence type="ECO:0000259" key="3">
    <source>
        <dbReference type="PROSITE" id="PS51140"/>
    </source>
</evidence>
<reference evidence="4 5" key="1">
    <citation type="submission" date="2023-12" db="EMBL/GenBank/DDBJ databases">
        <title>A high-quality genome assembly for Dillenia turbinata (Dilleniales).</title>
        <authorList>
            <person name="Chanderbali A."/>
        </authorList>
    </citation>
    <scope>NUCLEOTIDE SEQUENCE [LARGE SCALE GENOMIC DNA]</scope>
    <source>
        <strain evidence="4">LSX21</strain>
        <tissue evidence="4">Leaf</tissue>
    </source>
</reference>
<proteinExistence type="predicted"/>
<protein>
    <recommendedName>
        <fullName evidence="3">CUE domain-containing protein</fullName>
    </recommendedName>
</protein>